<evidence type="ECO:0000313" key="3">
    <source>
        <dbReference type="EMBL" id="KAG5406058.1"/>
    </source>
</evidence>
<evidence type="ECO:0000259" key="2">
    <source>
        <dbReference type="Pfam" id="PF09331"/>
    </source>
</evidence>
<evidence type="ECO:0000313" key="4">
    <source>
        <dbReference type="Proteomes" id="UP000823674"/>
    </source>
</evidence>
<accession>A0ABQ7N566</accession>
<organism evidence="3 4">
    <name type="scientific">Brassica rapa subsp. trilocularis</name>
    <dbReference type="NCBI Taxonomy" id="1813537"/>
    <lineage>
        <taxon>Eukaryota</taxon>
        <taxon>Viridiplantae</taxon>
        <taxon>Streptophyta</taxon>
        <taxon>Embryophyta</taxon>
        <taxon>Tracheophyta</taxon>
        <taxon>Spermatophyta</taxon>
        <taxon>Magnoliopsida</taxon>
        <taxon>eudicotyledons</taxon>
        <taxon>Gunneridae</taxon>
        <taxon>Pentapetalae</taxon>
        <taxon>rosids</taxon>
        <taxon>malvids</taxon>
        <taxon>Brassicales</taxon>
        <taxon>Brassicaceae</taxon>
        <taxon>Brassiceae</taxon>
        <taxon>Brassica</taxon>
    </lineage>
</organism>
<feature type="region of interest" description="Disordered" evidence="1">
    <location>
        <begin position="1"/>
        <end position="36"/>
    </location>
</feature>
<name>A0ABQ7N566_BRACM</name>
<dbReference type="Pfam" id="PF09331">
    <property type="entry name" value="DUF1985"/>
    <property type="match status" value="1"/>
</dbReference>
<dbReference type="InterPro" id="IPR015410">
    <property type="entry name" value="DUF1985"/>
</dbReference>
<dbReference type="Proteomes" id="UP000823674">
    <property type="component" value="Chromosome A03"/>
</dbReference>
<reference evidence="3 4" key="1">
    <citation type="submission" date="2021-03" db="EMBL/GenBank/DDBJ databases">
        <authorList>
            <person name="King G.J."/>
            <person name="Bancroft I."/>
            <person name="Baten A."/>
            <person name="Bloomfield J."/>
            <person name="Borpatragohain P."/>
            <person name="He Z."/>
            <person name="Irish N."/>
            <person name="Irwin J."/>
            <person name="Liu K."/>
            <person name="Mauleon R.P."/>
            <person name="Moore J."/>
            <person name="Morris R."/>
            <person name="Ostergaard L."/>
            <person name="Wang B."/>
            <person name="Wells R."/>
        </authorList>
    </citation>
    <scope>NUCLEOTIDE SEQUENCE [LARGE SCALE GENOMIC DNA]</scope>
    <source>
        <strain evidence="3">R-o-18</strain>
        <tissue evidence="3">Leaf</tissue>
    </source>
</reference>
<proteinExistence type="predicted"/>
<dbReference type="PANTHER" id="PTHR48449:SF1">
    <property type="entry name" value="DUF1985 DOMAIN-CONTAINING PROTEIN"/>
    <property type="match status" value="1"/>
</dbReference>
<feature type="domain" description="DUF1985" evidence="2">
    <location>
        <begin position="38"/>
        <end position="114"/>
    </location>
</feature>
<protein>
    <recommendedName>
        <fullName evidence="2">DUF1985 domain-containing protein</fullName>
    </recommendedName>
</protein>
<feature type="compositionally biased region" description="Basic and acidic residues" evidence="1">
    <location>
        <begin position="25"/>
        <end position="36"/>
    </location>
</feature>
<dbReference type="EMBL" id="JADBGQ010000003">
    <property type="protein sequence ID" value="KAG5406058.1"/>
    <property type="molecule type" value="Genomic_DNA"/>
</dbReference>
<evidence type="ECO:0000256" key="1">
    <source>
        <dbReference type="SAM" id="MobiDB-lite"/>
    </source>
</evidence>
<keyword evidence="4" id="KW-1185">Reference proteome</keyword>
<dbReference type="PANTHER" id="PTHR48449">
    <property type="entry name" value="DUF1985 DOMAIN-CONTAINING PROTEIN"/>
    <property type="match status" value="1"/>
</dbReference>
<gene>
    <name evidence="3" type="primary">A03g505350.1_BraROA</name>
    <name evidence="3" type="ORF">IGI04_012177</name>
</gene>
<comment type="caution">
    <text evidence="3">The sequence shown here is derived from an EMBL/GenBank/DDBJ whole genome shotgun (WGS) entry which is preliminary data.</text>
</comment>
<sequence length="362" mass="40795">MSRRRSLRREDKGEASTIARRRSLRDKDKAEDTTEVEDVKESLPKRLFATSFPQRCCDAWLCKLRLCLIIIVDGVLVPTAQKPRPSLKHVNLVKNLKKFFAFQWGRESFMWAIRTMKPGPKEMGKCEDPNGEFCIRQNSIRLLGFPLALLLVAFEAIPLLLNRAGGDDSITLLNYPGQVLPQHAGLNMADLRKAKHDHGLLVQPMMEISGTHEEQWGVDYLLGLIKEGHGLSNWGGGDSENQFLCTVRKLTESEWGAVCGVTAGPVLKQRQLSGYFKCGIIVDAEEHARMAACVVTTTMGLHNFIRISNYFDEDFVEEMGHTNTSNEYSESDISDMETTNMADGDHMKNIRDNIADILWANH</sequence>